<dbReference type="PANTHER" id="PTHR10366:SF852">
    <property type="entry name" value="CINNAMOYL-COA REDUCTASE CAD2"/>
    <property type="match status" value="1"/>
</dbReference>
<name>A0A8T2TBI5_CERRI</name>
<proteinExistence type="predicted"/>
<dbReference type="Proteomes" id="UP000825935">
    <property type="component" value="Chromosome 14"/>
</dbReference>
<dbReference type="FunFam" id="3.40.50.720:FF:000085">
    <property type="entry name" value="Dihydroflavonol reductase"/>
    <property type="match status" value="1"/>
</dbReference>
<organism evidence="4 5">
    <name type="scientific">Ceratopteris richardii</name>
    <name type="common">Triangle waterfern</name>
    <dbReference type="NCBI Taxonomy" id="49495"/>
    <lineage>
        <taxon>Eukaryota</taxon>
        <taxon>Viridiplantae</taxon>
        <taxon>Streptophyta</taxon>
        <taxon>Embryophyta</taxon>
        <taxon>Tracheophyta</taxon>
        <taxon>Polypodiopsida</taxon>
        <taxon>Polypodiidae</taxon>
        <taxon>Polypodiales</taxon>
        <taxon>Pteridineae</taxon>
        <taxon>Pteridaceae</taxon>
        <taxon>Parkerioideae</taxon>
        <taxon>Ceratopteris</taxon>
    </lineage>
</organism>
<dbReference type="OrthoDB" id="2735536at2759"/>
<dbReference type="Gene3D" id="3.40.50.720">
    <property type="entry name" value="NAD(P)-binding Rossmann-like Domain"/>
    <property type="match status" value="1"/>
</dbReference>
<dbReference type="SUPFAM" id="SSF51735">
    <property type="entry name" value="NAD(P)-binding Rossmann-fold domains"/>
    <property type="match status" value="1"/>
</dbReference>
<dbReference type="CDD" id="cd08958">
    <property type="entry name" value="FR_SDR_e"/>
    <property type="match status" value="1"/>
</dbReference>
<evidence type="ECO:0000313" key="4">
    <source>
        <dbReference type="EMBL" id="KAH7416269.1"/>
    </source>
</evidence>
<dbReference type="Pfam" id="PF01370">
    <property type="entry name" value="Epimerase"/>
    <property type="match status" value="1"/>
</dbReference>
<comment type="caution">
    <text evidence="4">The sequence shown here is derived from an EMBL/GenBank/DDBJ whole genome shotgun (WGS) entry which is preliminary data.</text>
</comment>
<protein>
    <recommendedName>
        <fullName evidence="3">NAD-dependent epimerase/dehydratase domain-containing protein</fullName>
    </recommendedName>
</protein>
<gene>
    <name evidence="4" type="ORF">KP509_14G083300</name>
</gene>
<feature type="region of interest" description="Disordered" evidence="2">
    <location>
        <begin position="342"/>
        <end position="367"/>
    </location>
</feature>
<evidence type="ECO:0000313" key="5">
    <source>
        <dbReference type="Proteomes" id="UP000825935"/>
    </source>
</evidence>
<evidence type="ECO:0000259" key="3">
    <source>
        <dbReference type="Pfam" id="PF01370"/>
    </source>
</evidence>
<dbReference type="AlphaFoldDB" id="A0A8T2TBI5"/>
<sequence>MAPSIGSEVVASIPDLVCVTGASGHLGTWLVKRLLEKGYRVRATVRDPDDPKKTTVLKNLPEAEGRLQLVKGQLLEEGGFDDAVYGVDGVFHCACPTEFSFEDPYRDCIEPAVRGTVNILKACSKAPTIKRIVFTSSAAAVRFTQLEDIPEQRFDENCWTDVDMCLRDKPHGWPYFVSKTLSELKAFELAKEYKLDLVTILPTLVTGPFLLNKIPNSMADALSLVTGDVFHHNFIRRISYVHIDDIIDAHIFLYETPAAEGRYIGSCVDASITEAAELLKKLFPKIQLPSNFDYVGEIVPHYMDNSKLRKLGFEFKHDLADMYLSGVKCCVEKGLMTYPGESQDQSLTPNVASQNGAESDGLVGNHL</sequence>
<evidence type="ECO:0000256" key="1">
    <source>
        <dbReference type="ARBA" id="ARBA00023002"/>
    </source>
</evidence>
<feature type="domain" description="NAD-dependent epimerase/dehydratase" evidence="3">
    <location>
        <begin position="17"/>
        <end position="259"/>
    </location>
</feature>
<dbReference type="EMBL" id="CM035419">
    <property type="protein sequence ID" value="KAH7416269.1"/>
    <property type="molecule type" value="Genomic_DNA"/>
</dbReference>
<dbReference type="PANTHER" id="PTHR10366">
    <property type="entry name" value="NAD DEPENDENT EPIMERASE/DEHYDRATASE"/>
    <property type="match status" value="1"/>
</dbReference>
<dbReference type="GO" id="GO:0016616">
    <property type="term" value="F:oxidoreductase activity, acting on the CH-OH group of donors, NAD or NADP as acceptor"/>
    <property type="evidence" value="ECO:0007669"/>
    <property type="project" value="TreeGrafter"/>
</dbReference>
<dbReference type="OMA" id="ETCWSDV"/>
<evidence type="ECO:0000256" key="2">
    <source>
        <dbReference type="SAM" id="MobiDB-lite"/>
    </source>
</evidence>
<dbReference type="InterPro" id="IPR050425">
    <property type="entry name" value="NAD(P)_dehydrat-like"/>
</dbReference>
<accession>A0A8T2TBI5</accession>
<reference evidence="4" key="1">
    <citation type="submission" date="2021-08" db="EMBL/GenBank/DDBJ databases">
        <title>WGS assembly of Ceratopteris richardii.</title>
        <authorList>
            <person name="Marchant D.B."/>
            <person name="Chen G."/>
            <person name="Jenkins J."/>
            <person name="Shu S."/>
            <person name="Leebens-Mack J."/>
            <person name="Grimwood J."/>
            <person name="Schmutz J."/>
            <person name="Soltis P."/>
            <person name="Soltis D."/>
            <person name="Chen Z.-H."/>
        </authorList>
    </citation>
    <scope>NUCLEOTIDE SEQUENCE</scope>
    <source>
        <strain evidence="4">Whitten #5841</strain>
        <tissue evidence="4">Leaf</tissue>
    </source>
</reference>
<feature type="compositionally biased region" description="Polar residues" evidence="2">
    <location>
        <begin position="342"/>
        <end position="357"/>
    </location>
</feature>
<keyword evidence="5" id="KW-1185">Reference proteome</keyword>
<dbReference type="InterPro" id="IPR036291">
    <property type="entry name" value="NAD(P)-bd_dom_sf"/>
</dbReference>
<keyword evidence="1" id="KW-0560">Oxidoreductase</keyword>
<dbReference type="InterPro" id="IPR001509">
    <property type="entry name" value="Epimerase_deHydtase"/>
</dbReference>